<dbReference type="Proteomes" id="UP001501764">
    <property type="component" value="Unassembled WGS sequence"/>
</dbReference>
<evidence type="ECO:0000313" key="1">
    <source>
        <dbReference type="EMBL" id="GAA0857769.1"/>
    </source>
</evidence>
<organism evidence="1 2">
    <name type="scientific">Clostridium nitritogenes</name>
    <dbReference type="NCBI Taxonomy" id="83340"/>
    <lineage>
        <taxon>Bacteria</taxon>
        <taxon>Bacillati</taxon>
        <taxon>Bacillota</taxon>
        <taxon>Clostridia</taxon>
        <taxon>Eubacteriales</taxon>
        <taxon>Clostridiaceae</taxon>
        <taxon>Clostridium</taxon>
    </lineage>
</organism>
<name>A0ABN1LM79_9CLOT</name>
<dbReference type="RefSeq" id="WP_346025946.1">
    <property type="nucleotide sequence ID" value="NZ_BAAACO010000001.1"/>
</dbReference>
<proteinExistence type="predicted"/>
<comment type="caution">
    <text evidence="1">The sequence shown here is derived from an EMBL/GenBank/DDBJ whole genome shotgun (WGS) entry which is preliminary data.</text>
</comment>
<protein>
    <submittedName>
        <fullName evidence="1">Uncharacterized protein</fullName>
    </submittedName>
</protein>
<evidence type="ECO:0000313" key="2">
    <source>
        <dbReference type="Proteomes" id="UP001501764"/>
    </source>
</evidence>
<gene>
    <name evidence="1" type="ORF">GCM10008916_12820</name>
</gene>
<dbReference type="EMBL" id="BAAACO010000001">
    <property type="protein sequence ID" value="GAA0857769.1"/>
    <property type="molecule type" value="Genomic_DNA"/>
</dbReference>
<reference evidence="1 2" key="1">
    <citation type="journal article" date="2019" name="Int. J. Syst. Evol. Microbiol.">
        <title>The Global Catalogue of Microorganisms (GCM) 10K type strain sequencing project: providing services to taxonomists for standard genome sequencing and annotation.</title>
        <authorList>
            <consortium name="The Broad Institute Genomics Platform"/>
            <consortium name="The Broad Institute Genome Sequencing Center for Infectious Disease"/>
            <person name="Wu L."/>
            <person name="Ma J."/>
        </authorList>
    </citation>
    <scope>NUCLEOTIDE SEQUENCE [LARGE SCALE GENOMIC DNA]</scope>
    <source>
        <strain evidence="1 2">JCM 6485</strain>
    </source>
</reference>
<keyword evidence="2" id="KW-1185">Reference proteome</keyword>
<sequence length="62" mass="7385">MDNIGFEFKNENIELKVSESALNLIDIKLEDDNIEIKNKKKEDLDKVFYDSDFKTDLKKKKF</sequence>
<accession>A0ABN1LM79</accession>